<dbReference type="STRING" id="1051890.A0A3N4M3K6"/>
<evidence type="ECO:0000259" key="6">
    <source>
        <dbReference type="SMART" id="SM00382"/>
    </source>
</evidence>
<keyword evidence="8" id="KW-1185">Reference proteome</keyword>
<dbReference type="Gene3D" id="3.40.50.300">
    <property type="entry name" value="P-loop containing nucleotide triphosphate hydrolases"/>
    <property type="match status" value="1"/>
</dbReference>
<dbReference type="Pfam" id="PF00004">
    <property type="entry name" value="AAA"/>
    <property type="match status" value="1"/>
</dbReference>
<feature type="domain" description="AAA+ ATPase" evidence="6">
    <location>
        <begin position="115"/>
        <end position="267"/>
    </location>
</feature>
<dbReference type="InterPro" id="IPR027417">
    <property type="entry name" value="P-loop_NTPase"/>
</dbReference>
<dbReference type="PANTHER" id="PTHR45991:SF1">
    <property type="entry name" value="PACHYTENE CHECKPOINT PROTEIN 2 HOMOLOG"/>
    <property type="match status" value="1"/>
</dbReference>
<dbReference type="Pfam" id="PF23242">
    <property type="entry name" value="AAA_lid_TRIP13_C"/>
    <property type="match status" value="1"/>
</dbReference>
<dbReference type="InterPro" id="IPR058249">
    <property type="entry name" value="Pch2_C"/>
</dbReference>
<dbReference type="InterPro" id="IPR003959">
    <property type="entry name" value="ATPase_AAA_core"/>
</dbReference>
<proteinExistence type="inferred from homology"/>
<dbReference type="GO" id="GO:0005524">
    <property type="term" value="F:ATP binding"/>
    <property type="evidence" value="ECO:0007669"/>
    <property type="project" value="UniProtKB-KW"/>
</dbReference>
<evidence type="ECO:0000256" key="4">
    <source>
        <dbReference type="ARBA" id="ARBA00023254"/>
    </source>
</evidence>
<evidence type="ECO:0000256" key="2">
    <source>
        <dbReference type="ARBA" id="ARBA00022741"/>
    </source>
</evidence>
<name>A0A3N4M3K6_9PEZI</name>
<keyword evidence="7" id="KW-0378">Hydrolase</keyword>
<evidence type="ECO:0000256" key="3">
    <source>
        <dbReference type="ARBA" id="ARBA00022840"/>
    </source>
</evidence>
<dbReference type="GO" id="GO:0016887">
    <property type="term" value="F:ATP hydrolysis activity"/>
    <property type="evidence" value="ECO:0007669"/>
    <property type="project" value="InterPro"/>
</dbReference>
<comment type="similarity">
    <text evidence="1">Belongs to the AAA ATPase family. PCH2 subfamily.</text>
</comment>
<reference evidence="7 8" key="1">
    <citation type="journal article" date="2018" name="Nat. Ecol. Evol.">
        <title>Pezizomycetes genomes reveal the molecular basis of ectomycorrhizal truffle lifestyle.</title>
        <authorList>
            <person name="Murat C."/>
            <person name="Payen T."/>
            <person name="Noel B."/>
            <person name="Kuo A."/>
            <person name="Morin E."/>
            <person name="Chen J."/>
            <person name="Kohler A."/>
            <person name="Krizsan K."/>
            <person name="Balestrini R."/>
            <person name="Da Silva C."/>
            <person name="Montanini B."/>
            <person name="Hainaut M."/>
            <person name="Levati E."/>
            <person name="Barry K.W."/>
            <person name="Belfiori B."/>
            <person name="Cichocki N."/>
            <person name="Clum A."/>
            <person name="Dockter R.B."/>
            <person name="Fauchery L."/>
            <person name="Guy J."/>
            <person name="Iotti M."/>
            <person name="Le Tacon F."/>
            <person name="Lindquist E.A."/>
            <person name="Lipzen A."/>
            <person name="Malagnac F."/>
            <person name="Mello A."/>
            <person name="Molinier V."/>
            <person name="Miyauchi S."/>
            <person name="Poulain J."/>
            <person name="Riccioni C."/>
            <person name="Rubini A."/>
            <person name="Sitrit Y."/>
            <person name="Splivallo R."/>
            <person name="Traeger S."/>
            <person name="Wang M."/>
            <person name="Zifcakova L."/>
            <person name="Wipf D."/>
            <person name="Zambonelli A."/>
            <person name="Paolocci F."/>
            <person name="Nowrousian M."/>
            <person name="Ottonello S."/>
            <person name="Baldrian P."/>
            <person name="Spatafora J.W."/>
            <person name="Henrissat B."/>
            <person name="Nagy L.G."/>
            <person name="Aury J.M."/>
            <person name="Wincker P."/>
            <person name="Grigoriev I.V."/>
            <person name="Bonfante P."/>
            <person name="Martin F.M."/>
        </authorList>
    </citation>
    <scope>NUCLEOTIDE SEQUENCE [LARGE SCALE GENOMIC DNA]</scope>
    <source>
        <strain evidence="7 8">ATCC MYA-4762</strain>
    </source>
</reference>
<accession>A0A3N4M3K6</accession>
<dbReference type="Proteomes" id="UP000267821">
    <property type="component" value="Unassembled WGS sequence"/>
</dbReference>
<sequence length="367" mass="40693">MTEYSISPPELLCRSVEAICVVEAVGSNEELLALANVELQIHTYKIRTGTGSTVSYLNIDESNVDEQPAARILELPADQLDGSWDYLYYYPDVKTKLLHFITTISGLHWTSLFSFSRLILLHGPAGSGKTSLCRALAQKISIRLSSRFSRTRLVEINAHALCSKWFSESGKLVGRLFDNILTMLEDEDLFILVLIDEVESLVSAREAMSGNEPIDSLRVVNALLTALDKLQYRKNVIVLTTTNLLNTMDLAFLDRADIKQYIGCPGAETCYAILRSSLNELIRCQIIDSVSIPPWSEASLMLYSQPGASSSKLWDIAKECAKRSLSGRSLKKLPILMHAGWIQQATCSIDEALGALCKCIHQEDASL</sequence>
<dbReference type="PROSITE" id="PS00674">
    <property type="entry name" value="AAA"/>
    <property type="match status" value="1"/>
</dbReference>
<dbReference type="EMBL" id="ML121540">
    <property type="protein sequence ID" value="RPB24885.1"/>
    <property type="molecule type" value="Genomic_DNA"/>
</dbReference>
<dbReference type="GO" id="GO:0051598">
    <property type="term" value="P:meiotic recombination checkpoint signaling"/>
    <property type="evidence" value="ECO:0007669"/>
    <property type="project" value="TreeGrafter"/>
</dbReference>
<dbReference type="GO" id="GO:0005634">
    <property type="term" value="C:nucleus"/>
    <property type="evidence" value="ECO:0007669"/>
    <property type="project" value="TreeGrafter"/>
</dbReference>
<dbReference type="PANTHER" id="PTHR45991">
    <property type="entry name" value="PACHYTENE CHECKPOINT PROTEIN 2"/>
    <property type="match status" value="1"/>
</dbReference>
<gene>
    <name evidence="7" type="ORF">L211DRAFT_807583</name>
</gene>
<protein>
    <submittedName>
        <fullName evidence="7">P-loop containing nucleoside triphosphate hydrolase protein</fullName>
    </submittedName>
</protein>
<dbReference type="FunCoup" id="A0A3N4M3K6">
    <property type="interactions" value="627"/>
</dbReference>
<dbReference type="GO" id="GO:0007131">
    <property type="term" value="P:reciprocal meiotic recombination"/>
    <property type="evidence" value="ECO:0007669"/>
    <property type="project" value="TreeGrafter"/>
</dbReference>
<evidence type="ECO:0000313" key="8">
    <source>
        <dbReference type="Proteomes" id="UP000267821"/>
    </source>
</evidence>
<evidence type="ECO:0000256" key="1">
    <source>
        <dbReference type="ARBA" id="ARBA00007271"/>
    </source>
</evidence>
<evidence type="ECO:0000313" key="7">
    <source>
        <dbReference type="EMBL" id="RPB24885.1"/>
    </source>
</evidence>
<dbReference type="InterPro" id="IPR003960">
    <property type="entry name" value="ATPase_AAA_CS"/>
</dbReference>
<dbReference type="SMART" id="SM00382">
    <property type="entry name" value="AAA"/>
    <property type="match status" value="1"/>
</dbReference>
<dbReference type="GO" id="GO:0005694">
    <property type="term" value="C:chromosome"/>
    <property type="evidence" value="ECO:0007669"/>
    <property type="project" value="TreeGrafter"/>
</dbReference>
<dbReference type="AlphaFoldDB" id="A0A3N4M3K6"/>
<keyword evidence="2 5" id="KW-0547">Nucleotide-binding</keyword>
<keyword evidence="3 5" id="KW-0067">ATP-binding</keyword>
<dbReference type="InParanoid" id="A0A3N4M3K6"/>
<dbReference type="SUPFAM" id="SSF52540">
    <property type="entry name" value="P-loop containing nucleoside triphosphate hydrolases"/>
    <property type="match status" value="1"/>
</dbReference>
<dbReference type="OrthoDB" id="5925at2759"/>
<organism evidence="7 8">
    <name type="scientific">Terfezia boudieri ATCC MYA-4762</name>
    <dbReference type="NCBI Taxonomy" id="1051890"/>
    <lineage>
        <taxon>Eukaryota</taxon>
        <taxon>Fungi</taxon>
        <taxon>Dikarya</taxon>
        <taxon>Ascomycota</taxon>
        <taxon>Pezizomycotina</taxon>
        <taxon>Pezizomycetes</taxon>
        <taxon>Pezizales</taxon>
        <taxon>Pezizaceae</taxon>
        <taxon>Terfezia</taxon>
    </lineage>
</organism>
<dbReference type="InterPro" id="IPR003593">
    <property type="entry name" value="AAA+_ATPase"/>
</dbReference>
<evidence type="ECO:0000256" key="5">
    <source>
        <dbReference type="RuleBase" id="RU003651"/>
    </source>
</evidence>
<dbReference type="InterPro" id="IPR044539">
    <property type="entry name" value="Pch2-like"/>
</dbReference>
<keyword evidence="4" id="KW-0469">Meiosis</keyword>